<dbReference type="InterPro" id="IPR027443">
    <property type="entry name" value="IPNS-like_sf"/>
</dbReference>
<accession>A0A7S4VQW4</accession>
<sequence length="408" mass="44752">MALSKMWEATSTFFTAIDENPELETSTLPSMDVAEGAGSRHAVVGYASYKDGDTKFVETRFKRGEKAVMMPAEVETILGADSIQSIAESFDAMVGVGKDVVRIATAASSMEVDAFVERNKSSSSNQPSGYMEEDEKMPFISGLSLEDAVTTGLVEGIEEINDEDNWDYEPSENELTLASIRASEAAIRLADELIDDSNPLKAASIEALESTAVGEGSVSMSPHRLCRYSNTQQKEEVMDEVFGAHTDTTFVTLIPAASVSGLEVYDEDAAVWFRPELMARKHWEAERRERGEDPSALTETIQIAAGDDETEEVVIPWHARYLIVMPGELLQLTSRNEIPAAVHRVVAAREGQSRLSAPVLLRARTGIKMNVERYFGNLDVAGPLLMECQGIPMEDLHDAMQPSSMQKQ</sequence>
<gene>
    <name evidence="3" type="ORF">DBRI00130_LOCUS9808</name>
</gene>
<evidence type="ECO:0000313" key="3">
    <source>
        <dbReference type="EMBL" id="CAE4597522.1"/>
    </source>
</evidence>
<organism evidence="3">
    <name type="scientific">Ditylum brightwellii</name>
    <dbReference type="NCBI Taxonomy" id="49249"/>
    <lineage>
        <taxon>Eukaryota</taxon>
        <taxon>Sar</taxon>
        <taxon>Stramenopiles</taxon>
        <taxon>Ochrophyta</taxon>
        <taxon>Bacillariophyta</taxon>
        <taxon>Mediophyceae</taxon>
        <taxon>Lithodesmiophycidae</taxon>
        <taxon>Lithodesmiales</taxon>
        <taxon>Lithodesmiaceae</taxon>
        <taxon>Ditylum</taxon>
    </lineage>
</organism>
<keyword evidence="1" id="KW-0408">Iron</keyword>
<evidence type="ECO:0000259" key="2">
    <source>
        <dbReference type="PROSITE" id="PS51471"/>
    </source>
</evidence>
<dbReference type="GO" id="GO:0016491">
    <property type="term" value="F:oxidoreductase activity"/>
    <property type="evidence" value="ECO:0007669"/>
    <property type="project" value="UniProtKB-KW"/>
</dbReference>
<reference evidence="3" key="1">
    <citation type="submission" date="2021-01" db="EMBL/GenBank/DDBJ databases">
        <authorList>
            <person name="Corre E."/>
            <person name="Pelletier E."/>
            <person name="Niang G."/>
            <person name="Scheremetjew M."/>
            <person name="Finn R."/>
            <person name="Kale V."/>
            <person name="Holt S."/>
            <person name="Cochrane G."/>
            <person name="Meng A."/>
            <person name="Brown T."/>
            <person name="Cohen L."/>
        </authorList>
    </citation>
    <scope>NUCLEOTIDE SEQUENCE</scope>
    <source>
        <strain evidence="3">GSO104</strain>
    </source>
</reference>
<dbReference type="SUPFAM" id="SSF51197">
    <property type="entry name" value="Clavaminate synthase-like"/>
    <property type="match status" value="1"/>
</dbReference>
<dbReference type="PROSITE" id="PS51471">
    <property type="entry name" value="FE2OG_OXY"/>
    <property type="match status" value="1"/>
</dbReference>
<dbReference type="AlphaFoldDB" id="A0A7S4VQW4"/>
<dbReference type="GO" id="GO:0046872">
    <property type="term" value="F:metal ion binding"/>
    <property type="evidence" value="ECO:0007669"/>
    <property type="project" value="UniProtKB-KW"/>
</dbReference>
<keyword evidence="1" id="KW-0560">Oxidoreductase</keyword>
<name>A0A7S4VQW4_9STRA</name>
<dbReference type="InterPro" id="IPR005123">
    <property type="entry name" value="Oxoglu/Fe-dep_dioxygenase_dom"/>
</dbReference>
<keyword evidence="1" id="KW-0479">Metal-binding</keyword>
<dbReference type="Gene3D" id="2.60.120.330">
    <property type="entry name" value="B-lactam Antibiotic, Isopenicillin N Synthase, Chain"/>
    <property type="match status" value="1"/>
</dbReference>
<protein>
    <recommendedName>
        <fullName evidence="2">Fe2OG dioxygenase domain-containing protein</fullName>
    </recommendedName>
</protein>
<dbReference type="EMBL" id="HBNS01012150">
    <property type="protein sequence ID" value="CAE4597522.1"/>
    <property type="molecule type" value="Transcribed_RNA"/>
</dbReference>
<feature type="domain" description="Fe2OG dioxygenase" evidence="2">
    <location>
        <begin position="218"/>
        <end position="363"/>
    </location>
</feature>
<comment type="similarity">
    <text evidence="1">Belongs to the iron/ascorbate-dependent oxidoreductase family.</text>
</comment>
<proteinExistence type="inferred from homology"/>
<evidence type="ECO:0000256" key="1">
    <source>
        <dbReference type="RuleBase" id="RU003682"/>
    </source>
</evidence>